<comment type="caution">
    <text evidence="3">The sequence shown here is derived from an EMBL/GenBank/DDBJ whole genome shotgun (WGS) entry which is preliminary data.</text>
</comment>
<feature type="region of interest" description="Disordered" evidence="1">
    <location>
        <begin position="81"/>
        <end position="106"/>
    </location>
</feature>
<reference evidence="3" key="1">
    <citation type="submission" date="2021-02" db="EMBL/GenBank/DDBJ databases">
        <authorList>
            <person name="Cremers G."/>
            <person name="Picone N."/>
        </authorList>
    </citation>
    <scope>NUCLEOTIDE SEQUENCE</scope>
    <source>
        <strain evidence="3">PQ17</strain>
    </source>
</reference>
<evidence type="ECO:0000313" key="3">
    <source>
        <dbReference type="EMBL" id="CAF0701742.1"/>
    </source>
</evidence>
<keyword evidence="2" id="KW-1133">Transmembrane helix</keyword>
<sequence length="106" mass="11528">MWIVTNARRSEPYENVAPKAGRLRKSLLPIALTVLGAAFLASLPFLPYDYVRSGTLGSPEITVEVVGRQWAGRSTRGRSRWACRWSSSSEQPTSTTASASTTPTEG</sequence>
<protein>
    <submittedName>
        <fullName evidence="3">Uncharacterized protein</fullName>
    </submittedName>
</protein>
<evidence type="ECO:0000313" key="4">
    <source>
        <dbReference type="Proteomes" id="UP000663859"/>
    </source>
</evidence>
<evidence type="ECO:0000256" key="1">
    <source>
        <dbReference type="SAM" id="MobiDB-lite"/>
    </source>
</evidence>
<keyword evidence="2" id="KW-0472">Membrane</keyword>
<organism evidence="3 4">
    <name type="scientific">Candidatus Methylacidithermus pantelleriae</name>
    <dbReference type="NCBI Taxonomy" id="2744239"/>
    <lineage>
        <taxon>Bacteria</taxon>
        <taxon>Pseudomonadati</taxon>
        <taxon>Verrucomicrobiota</taxon>
        <taxon>Methylacidiphilae</taxon>
        <taxon>Methylacidiphilales</taxon>
        <taxon>Methylacidiphilaceae</taxon>
        <taxon>Candidatus Methylacidithermus</taxon>
    </lineage>
</organism>
<proteinExistence type="predicted"/>
<feature type="compositionally biased region" description="Low complexity" evidence="1">
    <location>
        <begin position="82"/>
        <end position="106"/>
    </location>
</feature>
<dbReference type="Proteomes" id="UP000663859">
    <property type="component" value="Unassembled WGS sequence"/>
</dbReference>
<evidence type="ECO:0000256" key="2">
    <source>
        <dbReference type="SAM" id="Phobius"/>
    </source>
</evidence>
<name>A0A8J2FSY9_9BACT</name>
<accession>A0A8J2FSY9</accession>
<dbReference type="EMBL" id="CAJNOB010000036">
    <property type="protein sequence ID" value="CAF0701742.1"/>
    <property type="molecule type" value="Genomic_DNA"/>
</dbReference>
<gene>
    <name evidence="3" type="ORF">MPNT_410010</name>
</gene>
<keyword evidence="4" id="KW-1185">Reference proteome</keyword>
<dbReference type="AlphaFoldDB" id="A0A8J2FSY9"/>
<keyword evidence="2" id="KW-0812">Transmembrane</keyword>
<feature type="transmembrane region" description="Helical" evidence="2">
    <location>
        <begin position="27"/>
        <end position="46"/>
    </location>
</feature>